<dbReference type="InterPro" id="IPR037069">
    <property type="entry name" value="AcylCoA_DH/ox_N_sf"/>
</dbReference>
<feature type="domain" description="Acyl-CoA dehydrogenase/oxidase N-terminal" evidence="7">
    <location>
        <begin position="10"/>
        <end position="105"/>
    </location>
</feature>
<dbReference type="GO" id="GO:0003995">
    <property type="term" value="F:acyl-CoA dehydrogenase activity"/>
    <property type="evidence" value="ECO:0007669"/>
    <property type="project" value="TreeGrafter"/>
</dbReference>
<gene>
    <name evidence="8" type="ORF">I7412_39935</name>
</gene>
<keyword evidence="5" id="KW-0560">Oxidoreductase</keyword>
<evidence type="ECO:0000313" key="9">
    <source>
        <dbReference type="Proteomes" id="UP000604475"/>
    </source>
</evidence>
<evidence type="ECO:0000256" key="4">
    <source>
        <dbReference type="ARBA" id="ARBA00022827"/>
    </source>
</evidence>
<accession>A0A937RML4</accession>
<evidence type="ECO:0000259" key="6">
    <source>
        <dbReference type="Pfam" id="PF00441"/>
    </source>
</evidence>
<dbReference type="Proteomes" id="UP000604475">
    <property type="component" value="Unassembled WGS sequence"/>
</dbReference>
<dbReference type="Pfam" id="PF00441">
    <property type="entry name" value="Acyl-CoA_dh_1"/>
    <property type="match status" value="1"/>
</dbReference>
<comment type="caution">
    <text evidence="8">The sequence shown here is derived from an EMBL/GenBank/DDBJ whole genome shotgun (WGS) entry which is preliminary data.</text>
</comment>
<keyword evidence="9" id="KW-1185">Reference proteome</keyword>
<evidence type="ECO:0000256" key="5">
    <source>
        <dbReference type="ARBA" id="ARBA00023002"/>
    </source>
</evidence>
<dbReference type="SUPFAM" id="SSF56645">
    <property type="entry name" value="Acyl-CoA dehydrogenase NM domain-like"/>
    <property type="match status" value="1"/>
</dbReference>
<feature type="domain" description="Acyl-CoA dehydrogenase/oxidase C-terminal" evidence="6">
    <location>
        <begin position="233"/>
        <end position="375"/>
    </location>
</feature>
<protein>
    <submittedName>
        <fullName evidence="8">Acyl-CoA/acyl-ACP dehydrogenase</fullName>
    </submittedName>
</protein>
<keyword evidence="4" id="KW-0274">FAD</keyword>
<dbReference type="PANTHER" id="PTHR43884:SF20">
    <property type="entry name" value="ACYL-COA DEHYDROGENASE FADE28"/>
    <property type="match status" value="1"/>
</dbReference>
<organism evidence="8 9">
    <name type="scientific">Frankia nepalensis</name>
    <dbReference type="NCBI Taxonomy" id="1836974"/>
    <lineage>
        <taxon>Bacteria</taxon>
        <taxon>Bacillati</taxon>
        <taxon>Actinomycetota</taxon>
        <taxon>Actinomycetes</taxon>
        <taxon>Frankiales</taxon>
        <taxon>Frankiaceae</taxon>
        <taxon>Frankia</taxon>
    </lineage>
</organism>
<dbReference type="InterPro" id="IPR036250">
    <property type="entry name" value="AcylCo_DH-like_C"/>
</dbReference>
<dbReference type="RefSeq" id="WP_203004590.1">
    <property type="nucleotide sequence ID" value="NZ_JADWYU010000141.1"/>
</dbReference>
<dbReference type="InterPro" id="IPR009075">
    <property type="entry name" value="AcylCo_DH/oxidase_C"/>
</dbReference>
<dbReference type="InterPro" id="IPR046373">
    <property type="entry name" value="Acyl-CoA_Oxase/DH_mid-dom_sf"/>
</dbReference>
<keyword evidence="3" id="KW-0285">Flavoprotein</keyword>
<dbReference type="Gene3D" id="1.20.140.10">
    <property type="entry name" value="Butyryl-CoA Dehydrogenase, subunit A, domain 3"/>
    <property type="match status" value="1"/>
</dbReference>
<dbReference type="EMBL" id="JAEACQ010000377">
    <property type="protein sequence ID" value="MBL7633222.1"/>
    <property type="molecule type" value="Genomic_DNA"/>
</dbReference>
<dbReference type="PANTHER" id="PTHR43884">
    <property type="entry name" value="ACYL-COA DEHYDROGENASE"/>
    <property type="match status" value="1"/>
</dbReference>
<dbReference type="Gene3D" id="1.10.540.10">
    <property type="entry name" value="Acyl-CoA dehydrogenase/oxidase, N-terminal domain"/>
    <property type="match status" value="1"/>
</dbReference>
<sequence>MSVKLLAFATPEQEMLVDTTARFIEKTLPLAKVRELAESAGNPDTDYVQTASSLGWFGLLVDEAHGGGSASGNGLLDAAAVGAERGAVLQPGPFVGLNVVAHALSADGPRHGALLERLVAGQTRATWVAGTVGGLTPGPGEIVARSDGDGYVVDGEVRLVHDVAGCETLLVSALGPGGPVQVLIGADAAGVEVRALSGLDVTRRVCAVRLRGVQARADAVVGVPGAPTEARLRQQLAVAAVLCAAESAGAMHTEFETALEYAKARIAFGRPIGSFQAIKHLLADTSLSLEMAKGLVAAAAEALGEGRPDGIELAHAAKAFVAERGVELAHACFQVFGGIGYTWEHDHHLFMRRLAADAVAFGSADWHRGRLAEQIGAD</sequence>
<name>A0A937RML4_9ACTN</name>
<dbReference type="Gene3D" id="2.40.110.10">
    <property type="entry name" value="Butyryl-CoA Dehydrogenase, subunit A, domain 2"/>
    <property type="match status" value="1"/>
</dbReference>
<comment type="similarity">
    <text evidence="2">Belongs to the acyl-CoA dehydrogenase family.</text>
</comment>
<evidence type="ECO:0000256" key="1">
    <source>
        <dbReference type="ARBA" id="ARBA00001974"/>
    </source>
</evidence>
<dbReference type="Pfam" id="PF02771">
    <property type="entry name" value="Acyl-CoA_dh_N"/>
    <property type="match status" value="1"/>
</dbReference>
<evidence type="ECO:0000256" key="2">
    <source>
        <dbReference type="ARBA" id="ARBA00009347"/>
    </source>
</evidence>
<dbReference type="InterPro" id="IPR009100">
    <property type="entry name" value="AcylCoA_DH/oxidase_NM_dom_sf"/>
</dbReference>
<comment type="cofactor">
    <cofactor evidence="1">
        <name>FAD</name>
        <dbReference type="ChEBI" id="CHEBI:57692"/>
    </cofactor>
</comment>
<proteinExistence type="inferred from homology"/>
<evidence type="ECO:0000259" key="7">
    <source>
        <dbReference type="Pfam" id="PF02771"/>
    </source>
</evidence>
<dbReference type="AlphaFoldDB" id="A0A937RML4"/>
<dbReference type="GO" id="GO:0050660">
    <property type="term" value="F:flavin adenine dinucleotide binding"/>
    <property type="evidence" value="ECO:0007669"/>
    <property type="project" value="InterPro"/>
</dbReference>
<dbReference type="InterPro" id="IPR013786">
    <property type="entry name" value="AcylCoA_DH/ox_N"/>
</dbReference>
<reference evidence="8" key="1">
    <citation type="submission" date="2020-12" db="EMBL/GenBank/DDBJ databases">
        <title>Genomic characterization of non-nitrogen-fixing Frankia strains.</title>
        <authorList>
            <person name="Carlos-Shanley C."/>
            <person name="Guerra T."/>
            <person name="Hahn D."/>
        </authorList>
    </citation>
    <scope>NUCLEOTIDE SEQUENCE</scope>
    <source>
        <strain evidence="8">CN6</strain>
    </source>
</reference>
<evidence type="ECO:0000313" key="8">
    <source>
        <dbReference type="EMBL" id="MBL7633222.1"/>
    </source>
</evidence>
<dbReference type="SUPFAM" id="SSF47203">
    <property type="entry name" value="Acyl-CoA dehydrogenase C-terminal domain-like"/>
    <property type="match status" value="1"/>
</dbReference>
<evidence type="ECO:0000256" key="3">
    <source>
        <dbReference type="ARBA" id="ARBA00022630"/>
    </source>
</evidence>